<evidence type="ECO:0000313" key="2">
    <source>
        <dbReference type="EMBL" id="WVX49855.1"/>
    </source>
</evidence>
<dbReference type="Proteomes" id="UP001318682">
    <property type="component" value="Chromosome"/>
</dbReference>
<accession>A0ABZ2BXG0</accession>
<protein>
    <recommendedName>
        <fullName evidence="4">Cation-transporting P-type ATPase C-terminal domain-containing protein</fullName>
    </recommendedName>
</protein>
<reference evidence="3" key="1">
    <citation type="submission" date="2024-01" db="EMBL/GenBank/DDBJ databases">
        <title>Roseobacter fucihabitans sp. nov., isolated from the brown alga Fucus spiralis.</title>
        <authorList>
            <person name="Hahnke S."/>
            <person name="Berger M."/>
            <person name="Schlingloff A."/>
            <person name="Athale I."/>
            <person name="Neumann-Schaal M."/>
            <person name="Adenaya A."/>
            <person name="Poehlein A."/>
            <person name="Daniel R."/>
            <person name="Pertersen J."/>
            <person name="Brinkhoff T."/>
        </authorList>
    </citation>
    <scope>NUCLEOTIDE SEQUENCE [LARGE SCALE GENOMIC DNA]</scope>
    <source>
        <strain evidence="3">B14</strain>
    </source>
</reference>
<organism evidence="2 3">
    <name type="scientific">Roseobacter fucihabitans</name>
    <dbReference type="NCBI Taxonomy" id="1537242"/>
    <lineage>
        <taxon>Bacteria</taxon>
        <taxon>Pseudomonadati</taxon>
        <taxon>Pseudomonadota</taxon>
        <taxon>Alphaproteobacteria</taxon>
        <taxon>Rhodobacterales</taxon>
        <taxon>Roseobacteraceae</taxon>
        <taxon>Roseobacter</taxon>
    </lineage>
</organism>
<proteinExistence type="predicted"/>
<feature type="transmembrane region" description="Helical" evidence="1">
    <location>
        <begin position="61"/>
        <end position="78"/>
    </location>
</feature>
<evidence type="ECO:0008006" key="4">
    <source>
        <dbReference type="Google" id="ProtNLM"/>
    </source>
</evidence>
<keyword evidence="1" id="KW-1133">Transmembrane helix</keyword>
<gene>
    <name evidence="2" type="ORF">ROLI_029500</name>
</gene>
<keyword evidence="1" id="KW-0472">Membrane</keyword>
<sequence>MRLIPVDAGAVLNTMAHTVKLPSIGVPEKLSQLTVLVQVEIRMKQSRITLRQYLREEIRELLAVFFGWLLFLAMKFFPEIGPDLFQNPGIVDFAIFVLPILTIVEKCHKFRNRNADR</sequence>
<keyword evidence="1" id="KW-0812">Transmembrane</keyword>
<evidence type="ECO:0000313" key="3">
    <source>
        <dbReference type="Proteomes" id="UP001318682"/>
    </source>
</evidence>
<dbReference type="EMBL" id="CP143423">
    <property type="protein sequence ID" value="WVX49855.1"/>
    <property type="molecule type" value="Genomic_DNA"/>
</dbReference>
<feature type="transmembrane region" description="Helical" evidence="1">
    <location>
        <begin position="84"/>
        <end position="104"/>
    </location>
</feature>
<name>A0ABZ2BXG0_9RHOB</name>
<keyword evidence="3" id="KW-1185">Reference proteome</keyword>
<evidence type="ECO:0000256" key="1">
    <source>
        <dbReference type="SAM" id="Phobius"/>
    </source>
</evidence>